<accession>A0ABQ5D5Y3</accession>
<feature type="transmembrane region" description="Helical" evidence="1">
    <location>
        <begin position="120"/>
        <end position="142"/>
    </location>
</feature>
<protein>
    <submittedName>
        <fullName evidence="2">Uncharacterized protein</fullName>
    </submittedName>
</protein>
<feature type="transmembrane region" description="Helical" evidence="1">
    <location>
        <begin position="87"/>
        <end position="108"/>
    </location>
</feature>
<keyword evidence="1" id="KW-0812">Transmembrane</keyword>
<name>A0ABQ5D5Y3_9ASTR</name>
<keyword evidence="3" id="KW-1185">Reference proteome</keyword>
<keyword evidence="1" id="KW-1133">Transmembrane helix</keyword>
<proteinExistence type="predicted"/>
<dbReference type="EMBL" id="BQNB010014893">
    <property type="protein sequence ID" value="GJT33616.1"/>
    <property type="molecule type" value="Genomic_DNA"/>
</dbReference>
<feature type="transmembrane region" description="Helical" evidence="1">
    <location>
        <begin position="263"/>
        <end position="288"/>
    </location>
</feature>
<evidence type="ECO:0000313" key="3">
    <source>
        <dbReference type="Proteomes" id="UP001151760"/>
    </source>
</evidence>
<dbReference type="Proteomes" id="UP001151760">
    <property type="component" value="Unassembled WGS sequence"/>
</dbReference>
<sequence>MFKRCSAMDLGTPDKLSSIVTVCSGYSGWIATLISSMAAGSLGGRTFYVSATILHSIGILDLFWCLREGVKWSCRLLDLCLLLKSSLLSKFGLWLVSWCFHAGGTFFFDWLAAATSPLRKAVVTLIISSTDFGMLSFCFLIKSGLVIPCMNPDILMHFGAPLTCMLSALNLFMKTSVGSPSLCLILWISTGSFMWALPTALFFPLLGRSLGDRLVPCAVFPHTIKVGINHLHSLAYASWTSSVRPDHDHFLSGTLRMSSLASFFLRLGFSADLLVLLFLLTCLCRGATSGPSREWTLLFLSSNRVKTSLSLGPSLVNTVALTGLLHRVGLSLSCFSLENALAVREKRVPLDTVTGLCLLLLGLFFLSHDSDSEN</sequence>
<feature type="transmembrane region" description="Helical" evidence="1">
    <location>
        <begin position="184"/>
        <end position="206"/>
    </location>
</feature>
<keyword evidence="1" id="KW-0472">Membrane</keyword>
<evidence type="ECO:0000256" key="1">
    <source>
        <dbReference type="SAM" id="Phobius"/>
    </source>
</evidence>
<comment type="caution">
    <text evidence="2">The sequence shown here is derived from an EMBL/GenBank/DDBJ whole genome shotgun (WGS) entry which is preliminary data.</text>
</comment>
<reference evidence="2" key="2">
    <citation type="submission" date="2022-01" db="EMBL/GenBank/DDBJ databases">
        <authorList>
            <person name="Yamashiro T."/>
            <person name="Shiraishi A."/>
            <person name="Satake H."/>
            <person name="Nakayama K."/>
        </authorList>
    </citation>
    <scope>NUCLEOTIDE SEQUENCE</scope>
</reference>
<feature type="transmembrane region" description="Helical" evidence="1">
    <location>
        <begin position="20"/>
        <end position="40"/>
    </location>
</feature>
<organism evidence="2 3">
    <name type="scientific">Tanacetum coccineum</name>
    <dbReference type="NCBI Taxonomy" id="301880"/>
    <lineage>
        <taxon>Eukaryota</taxon>
        <taxon>Viridiplantae</taxon>
        <taxon>Streptophyta</taxon>
        <taxon>Embryophyta</taxon>
        <taxon>Tracheophyta</taxon>
        <taxon>Spermatophyta</taxon>
        <taxon>Magnoliopsida</taxon>
        <taxon>eudicotyledons</taxon>
        <taxon>Gunneridae</taxon>
        <taxon>Pentapetalae</taxon>
        <taxon>asterids</taxon>
        <taxon>campanulids</taxon>
        <taxon>Asterales</taxon>
        <taxon>Asteraceae</taxon>
        <taxon>Asteroideae</taxon>
        <taxon>Anthemideae</taxon>
        <taxon>Anthemidinae</taxon>
        <taxon>Tanacetum</taxon>
    </lineage>
</organism>
<feature type="transmembrane region" description="Helical" evidence="1">
    <location>
        <begin position="154"/>
        <end position="172"/>
    </location>
</feature>
<gene>
    <name evidence="2" type="ORF">Tco_0924035</name>
</gene>
<reference evidence="2" key="1">
    <citation type="journal article" date="2022" name="Int. J. Mol. Sci.">
        <title>Draft Genome of Tanacetum Coccineum: Genomic Comparison of Closely Related Tanacetum-Family Plants.</title>
        <authorList>
            <person name="Yamashiro T."/>
            <person name="Shiraishi A."/>
            <person name="Nakayama K."/>
            <person name="Satake H."/>
        </authorList>
    </citation>
    <scope>NUCLEOTIDE SEQUENCE</scope>
</reference>
<evidence type="ECO:0000313" key="2">
    <source>
        <dbReference type="EMBL" id="GJT33616.1"/>
    </source>
</evidence>